<dbReference type="GO" id="GO:0015074">
    <property type="term" value="P:DNA integration"/>
    <property type="evidence" value="ECO:0007669"/>
    <property type="project" value="InterPro"/>
</dbReference>
<proteinExistence type="predicted"/>
<reference evidence="3" key="1">
    <citation type="journal article" date="2017" name="Med. Chem. Commun.">
        <title>Nonomuraea sp. ATCC 55076 harbours the largest actinomycete chromosome to date and the kistamicin biosynthetic gene cluster.</title>
        <authorList>
            <person name="Nazari B."/>
            <person name="Forneris C.C."/>
            <person name="Gibson M.I."/>
            <person name="Moon K."/>
            <person name="Schramma K.R."/>
            <person name="Seyedsayamdost M.R."/>
        </authorList>
    </citation>
    <scope>NUCLEOTIDE SEQUENCE [LARGE SCALE GENOMIC DNA]</scope>
    <source>
        <strain evidence="3">ATCC 55076</strain>
    </source>
</reference>
<name>A0A1U9ZX92_9ACTN</name>
<evidence type="ECO:0008006" key="4">
    <source>
        <dbReference type="Google" id="ProtNLM"/>
    </source>
</evidence>
<keyword evidence="3" id="KW-1185">Reference proteome</keyword>
<keyword evidence="1" id="KW-0233">DNA recombination</keyword>
<evidence type="ECO:0000313" key="2">
    <source>
        <dbReference type="EMBL" id="AQZ62557.1"/>
    </source>
</evidence>
<organism evidence="2 3">
    <name type="scientific">[Actinomadura] parvosata subsp. kistnae</name>
    <dbReference type="NCBI Taxonomy" id="1909395"/>
    <lineage>
        <taxon>Bacteria</taxon>
        <taxon>Bacillati</taxon>
        <taxon>Actinomycetota</taxon>
        <taxon>Actinomycetes</taxon>
        <taxon>Streptosporangiales</taxon>
        <taxon>Streptosporangiaceae</taxon>
        <taxon>Nonomuraea</taxon>
    </lineage>
</organism>
<accession>A0A1U9ZX92</accession>
<evidence type="ECO:0000256" key="1">
    <source>
        <dbReference type="ARBA" id="ARBA00023172"/>
    </source>
</evidence>
<dbReference type="RefSeq" id="WP_080038713.1">
    <property type="nucleotide sequence ID" value="NZ_CP017717.1"/>
</dbReference>
<dbReference type="Gene3D" id="1.10.443.10">
    <property type="entry name" value="Intergrase catalytic core"/>
    <property type="match status" value="1"/>
</dbReference>
<dbReference type="EMBL" id="CP017717">
    <property type="protein sequence ID" value="AQZ62557.1"/>
    <property type="molecule type" value="Genomic_DNA"/>
</dbReference>
<gene>
    <name evidence="2" type="ORF">BKM31_14795</name>
</gene>
<dbReference type="AlphaFoldDB" id="A0A1U9ZX92"/>
<dbReference type="GO" id="GO:0003677">
    <property type="term" value="F:DNA binding"/>
    <property type="evidence" value="ECO:0007669"/>
    <property type="project" value="InterPro"/>
</dbReference>
<protein>
    <recommendedName>
        <fullName evidence="4">Tyr recombinase domain-containing protein</fullName>
    </recommendedName>
</protein>
<dbReference type="KEGG" id="noa:BKM31_14795"/>
<dbReference type="SUPFAM" id="SSF56349">
    <property type="entry name" value="DNA breaking-rejoining enzymes"/>
    <property type="match status" value="1"/>
</dbReference>
<dbReference type="InterPro" id="IPR013762">
    <property type="entry name" value="Integrase-like_cat_sf"/>
</dbReference>
<evidence type="ECO:0000313" key="3">
    <source>
        <dbReference type="Proteomes" id="UP000190797"/>
    </source>
</evidence>
<dbReference type="STRING" id="1909395.BKM31_14795"/>
<dbReference type="GO" id="GO:0006310">
    <property type="term" value="P:DNA recombination"/>
    <property type="evidence" value="ECO:0007669"/>
    <property type="project" value="UniProtKB-KW"/>
</dbReference>
<dbReference type="InterPro" id="IPR011010">
    <property type="entry name" value="DNA_brk_join_enz"/>
</dbReference>
<dbReference type="Proteomes" id="UP000190797">
    <property type="component" value="Chromosome"/>
</dbReference>
<sequence length="98" mass="10431">MLAAGVDLKVVPETLGHVSSTFTRDTYTSVYPEVTRAAAESTTALVDPAAASAQTARLITAHPHLRHHHLNRRAQAGPPTLRRACLVPSRAIAQVTQG</sequence>